<gene>
    <name evidence="3" type="ORF">BHQ10_003770</name>
</gene>
<proteinExistence type="predicted"/>
<sequence>MTAHPDFDILISGRAYDPSPYVAFCAFHAFGKSCRPFEELGLGVLGGFTHMGKIMECGGVCATPKSSAAMASVYQDGSFDIRPLAEGSRCTTQSVAAHSLYEKSRPDILAGPGGILDLNTARYRALEDGISVRAKGALFRLSKEHDGEPYKIKFEGAKVVGHRSIFMGSFCDPILISQLPSFFTRVKEYVVQQHSHLDKVDKESKWELEFHVYGQNAHNSRLQQGEVFIVGEALASTQSLATSVISCARIACVHGSYKGQKATSGNLGMGIGGQMNIEMGPCAEFSIYHLVEMDEGEEDAVEIGHDDSAKRFIRWEMRWIGNGPSLDHNKPRVLKSSESDSSVTNQETSKDTPKANILSGIHLLGTLAQVIRSKNSGPYEITLDIMFSDPTTYEQIKNFNILTAEKIASLYNISVEDIVWCGFFDPALAFKATIPRRARFSDIAGKSSSSLAVSSGGPWENDVHGSQKYLPLMNMEVDFDVLQK</sequence>
<protein>
    <recommendedName>
        <fullName evidence="2">HTH cro/C1-type domain-containing protein</fullName>
    </recommendedName>
</protein>
<dbReference type="EMBL" id="MIKG01000006">
    <property type="protein sequence ID" value="RAO67758.1"/>
    <property type="molecule type" value="Genomic_DNA"/>
</dbReference>
<dbReference type="AlphaFoldDB" id="A0A364KW30"/>
<reference evidence="3 4" key="1">
    <citation type="journal article" date="2017" name="Biotechnol. Biofuels">
        <title>Differential beta-glucosidase expression as a function of carbon source availability in Talaromyces amestolkiae: a genomic and proteomic approach.</title>
        <authorList>
            <person name="de Eugenio L.I."/>
            <person name="Mendez-Liter J.A."/>
            <person name="Nieto-Dominguez M."/>
            <person name="Alonso L."/>
            <person name="Gil-Munoz J."/>
            <person name="Barriuso J."/>
            <person name="Prieto A."/>
            <person name="Martinez M.J."/>
        </authorList>
    </citation>
    <scope>NUCLEOTIDE SEQUENCE [LARGE SCALE GENOMIC DNA]</scope>
    <source>
        <strain evidence="3 4">CIB</strain>
    </source>
</reference>
<evidence type="ECO:0000313" key="4">
    <source>
        <dbReference type="Proteomes" id="UP000249363"/>
    </source>
</evidence>
<comment type="caution">
    <text evidence="3">The sequence shown here is derived from an EMBL/GenBank/DDBJ whole genome shotgun (WGS) entry which is preliminary data.</text>
</comment>
<name>A0A364KW30_TALAM</name>
<dbReference type="InterPro" id="IPR010839">
    <property type="entry name" value="AtuA_N"/>
</dbReference>
<dbReference type="STRING" id="1196081.A0A364KW30"/>
<evidence type="ECO:0000259" key="2">
    <source>
        <dbReference type="PROSITE" id="PS50943"/>
    </source>
</evidence>
<organism evidence="3 4">
    <name type="scientific">Talaromyces amestolkiae</name>
    <dbReference type="NCBI Taxonomy" id="1196081"/>
    <lineage>
        <taxon>Eukaryota</taxon>
        <taxon>Fungi</taxon>
        <taxon>Dikarya</taxon>
        <taxon>Ascomycota</taxon>
        <taxon>Pezizomycotina</taxon>
        <taxon>Eurotiomycetes</taxon>
        <taxon>Eurotiomycetidae</taxon>
        <taxon>Eurotiales</taxon>
        <taxon>Trichocomaceae</taxon>
        <taxon>Talaromyces</taxon>
        <taxon>Talaromyces sect. Talaromyces</taxon>
    </lineage>
</organism>
<dbReference type="GeneID" id="63792986"/>
<keyword evidence="4" id="KW-1185">Reference proteome</keyword>
<dbReference type="Pfam" id="PF14330">
    <property type="entry name" value="DUF4387"/>
    <property type="match status" value="1"/>
</dbReference>
<dbReference type="OrthoDB" id="5863171at2759"/>
<dbReference type="PROSITE" id="PS50943">
    <property type="entry name" value="HTH_CROC1"/>
    <property type="match status" value="1"/>
</dbReference>
<feature type="domain" description="HTH cro/C1-type" evidence="2">
    <location>
        <begin position="397"/>
        <end position="418"/>
    </location>
</feature>
<evidence type="ECO:0000256" key="1">
    <source>
        <dbReference type="SAM" id="MobiDB-lite"/>
    </source>
</evidence>
<dbReference type="InterPro" id="IPR001387">
    <property type="entry name" value="Cro/C1-type_HTH"/>
</dbReference>
<dbReference type="RefSeq" id="XP_040732274.1">
    <property type="nucleotide sequence ID" value="XM_040876063.1"/>
</dbReference>
<dbReference type="Pfam" id="PF07287">
    <property type="entry name" value="AtuA"/>
    <property type="match status" value="1"/>
</dbReference>
<evidence type="ECO:0000313" key="3">
    <source>
        <dbReference type="EMBL" id="RAO67758.1"/>
    </source>
</evidence>
<feature type="region of interest" description="Disordered" evidence="1">
    <location>
        <begin position="329"/>
        <end position="352"/>
    </location>
</feature>
<accession>A0A364KW30</accession>
<feature type="compositionally biased region" description="Basic and acidic residues" evidence="1">
    <location>
        <begin position="329"/>
        <end position="338"/>
    </location>
</feature>
<dbReference type="Proteomes" id="UP000249363">
    <property type="component" value="Unassembled WGS sequence"/>
</dbReference>
<dbReference type="InterPro" id="IPR025496">
    <property type="entry name" value="DUF4387"/>
</dbReference>